<dbReference type="Gene3D" id="3.40.50.720">
    <property type="entry name" value="NAD(P)-binding Rossmann-like Domain"/>
    <property type="match status" value="1"/>
</dbReference>
<dbReference type="EMBL" id="HBJA01094086">
    <property type="protein sequence ID" value="CAE0821490.1"/>
    <property type="molecule type" value="Transcribed_RNA"/>
</dbReference>
<keyword evidence="1" id="KW-0472">Membrane</keyword>
<dbReference type="SUPFAM" id="SSF51735">
    <property type="entry name" value="NAD(P)-binding Rossmann-fold domains"/>
    <property type="match status" value="1"/>
</dbReference>
<feature type="transmembrane region" description="Helical" evidence="1">
    <location>
        <begin position="25"/>
        <end position="46"/>
    </location>
</feature>
<organism evidence="2">
    <name type="scientific">Eutreptiella gymnastica</name>
    <dbReference type="NCBI Taxonomy" id="73025"/>
    <lineage>
        <taxon>Eukaryota</taxon>
        <taxon>Discoba</taxon>
        <taxon>Euglenozoa</taxon>
        <taxon>Euglenida</taxon>
        <taxon>Spirocuta</taxon>
        <taxon>Euglenophyceae</taxon>
        <taxon>Eutreptiales</taxon>
        <taxon>Eutreptiaceae</taxon>
        <taxon>Eutreptiella</taxon>
    </lineage>
</organism>
<dbReference type="InterPro" id="IPR002347">
    <property type="entry name" value="SDR_fam"/>
</dbReference>
<accession>A0A7S4LD25</accession>
<dbReference type="GO" id="GO:0016616">
    <property type="term" value="F:oxidoreductase activity, acting on the CH-OH group of donors, NAD or NADP as acceptor"/>
    <property type="evidence" value="ECO:0007669"/>
    <property type="project" value="TreeGrafter"/>
</dbReference>
<protein>
    <submittedName>
        <fullName evidence="2">Uncharacterized protein</fullName>
    </submittedName>
</protein>
<evidence type="ECO:0000256" key="1">
    <source>
        <dbReference type="SAM" id="Phobius"/>
    </source>
</evidence>
<dbReference type="PANTHER" id="PTHR45458:SF1">
    <property type="entry name" value="SHORT CHAIN DEHYDROGENASE"/>
    <property type="match status" value="1"/>
</dbReference>
<evidence type="ECO:0000313" key="2">
    <source>
        <dbReference type="EMBL" id="CAE0821490.1"/>
    </source>
</evidence>
<name>A0A7S4LD25_9EUGL</name>
<keyword evidence="1" id="KW-1133">Transmembrane helix</keyword>
<dbReference type="CDD" id="cd05325">
    <property type="entry name" value="carb_red_sniffer_like_SDR_c"/>
    <property type="match status" value="1"/>
</dbReference>
<reference evidence="2" key="1">
    <citation type="submission" date="2021-01" db="EMBL/GenBank/DDBJ databases">
        <authorList>
            <person name="Corre E."/>
            <person name="Pelletier E."/>
            <person name="Niang G."/>
            <person name="Scheremetjew M."/>
            <person name="Finn R."/>
            <person name="Kale V."/>
            <person name="Holt S."/>
            <person name="Cochrane G."/>
            <person name="Meng A."/>
            <person name="Brown T."/>
            <person name="Cohen L."/>
        </authorList>
    </citation>
    <scope>NUCLEOTIDE SEQUENCE</scope>
    <source>
        <strain evidence="2">CCMP1594</strain>
    </source>
</reference>
<proteinExistence type="predicted"/>
<sequence length="426" mass="44961">MAWTHERRNVATPIFRPVNSKTVRLTATTWVILVAVAAVVALLLFVSPSRPTGLWTTSRMVGSSPVRGLNHPLKSTRPLLRTSASTTFVTNNVLPPQPGPFPHNVGSHAPFSTRGQPTLAIPIWAAGMGFLGVAVGFAFAKTSQTTRRVARYASLSADSYSATPGTLDEEDQPVRTPLDSNSTVLVVGATRGIGLEFVRQLLAKGSTVVATHREAEPPQTLQSLADSGGQLSFLQMDVGDGDSVQAAAAAFGGKGMRLTHIIHSAGIYGPQGTLDGVGRQGRASYPAVTKEAMMSVFEINAVGPLLVAQNFSPFLKPSPSCALPVISILTSKMGSIDDNGSGGAYAYRTSKSALNAIAKSLYVDLKSSGKATVCLLHPGYVRTDMTDGNGLIDCDESVAGLLKAIEATGPETPYRWIDFKACLIPW</sequence>
<dbReference type="AlphaFoldDB" id="A0A7S4LD25"/>
<dbReference type="PANTHER" id="PTHR45458">
    <property type="entry name" value="SHORT-CHAIN DEHYDROGENASE/REDUCTASE SDR"/>
    <property type="match status" value="1"/>
</dbReference>
<dbReference type="InterPro" id="IPR052184">
    <property type="entry name" value="SDR_enzymes"/>
</dbReference>
<dbReference type="PRINTS" id="PR00081">
    <property type="entry name" value="GDHRDH"/>
</dbReference>
<keyword evidence="1" id="KW-0812">Transmembrane</keyword>
<gene>
    <name evidence="2" type="ORF">EGYM00163_LOCUS32664</name>
</gene>
<feature type="transmembrane region" description="Helical" evidence="1">
    <location>
        <begin position="119"/>
        <end position="140"/>
    </location>
</feature>
<dbReference type="Pfam" id="PF00106">
    <property type="entry name" value="adh_short"/>
    <property type="match status" value="1"/>
</dbReference>
<dbReference type="InterPro" id="IPR036291">
    <property type="entry name" value="NAD(P)-bd_dom_sf"/>
</dbReference>